<comment type="pathway">
    <text evidence="10">Porphyrin-containing compound metabolism; heme A biosynthesis; heme A from heme O: step 1/1.</text>
</comment>
<reference evidence="13" key="1">
    <citation type="submission" date="2021-02" db="EMBL/GenBank/DDBJ databases">
        <authorList>
            <person name="Palmer J.M."/>
        </authorList>
    </citation>
    <scope>NUCLEOTIDE SEQUENCE</scope>
    <source>
        <strain evidence="13">SCRP23</strain>
    </source>
</reference>
<evidence type="ECO:0000256" key="4">
    <source>
        <dbReference type="ARBA" id="ARBA00022723"/>
    </source>
</evidence>
<feature type="transmembrane region" description="Helical" evidence="12">
    <location>
        <begin position="178"/>
        <end position="196"/>
    </location>
</feature>
<sequence length="344" mass="38010">MLYWKQRMWRSPETETEWHNEFDIYRDFCSRSQRTPMTLEDFKRSYKWETTHRMLGQLTAITFLGPLAYFVAKNKIPTPVQAPLALVAALGATQLFVGRKMVEENITPGSQKREHDESPTFEGANFFLPVHSAFSLANFSLLIWTGLGMISPVSRAITVRGLMSPGVLKEMGEVRKHVVAMTGLAATTIFAGSLVAEIDGGREFQTFPKMGKRYIPRGLFEQTPWTRNFHDNVALVQLDHRLLALGTLVFYATVFRKARKTSVWSNLPEDAKKALNLAMVAVGGQVVMGVTMLVSEVPTPLAMVHQSGAALVLGSSLWALHALRFAHPGGMMGAAVAAAASKVS</sequence>
<evidence type="ECO:0000313" key="14">
    <source>
        <dbReference type="Proteomes" id="UP000693981"/>
    </source>
</evidence>
<dbReference type="GO" id="GO:0016653">
    <property type="term" value="F:oxidoreductase activity, acting on NAD(P)H, heme protein as acceptor"/>
    <property type="evidence" value="ECO:0007669"/>
    <property type="project" value="TreeGrafter"/>
</dbReference>
<evidence type="ECO:0000256" key="10">
    <source>
        <dbReference type="ARBA" id="ARBA00044501"/>
    </source>
</evidence>
<dbReference type="InterPro" id="IPR023754">
    <property type="entry name" value="HemeA_Synthase_type2"/>
</dbReference>
<keyword evidence="3 12" id="KW-0812">Transmembrane</keyword>
<dbReference type="EMBL" id="JAGDFL010000143">
    <property type="protein sequence ID" value="KAG7396721.1"/>
    <property type="molecule type" value="Genomic_DNA"/>
</dbReference>
<dbReference type="GO" id="GO:0005743">
    <property type="term" value="C:mitochondrial inner membrane"/>
    <property type="evidence" value="ECO:0007669"/>
    <property type="project" value="TreeGrafter"/>
</dbReference>
<evidence type="ECO:0000313" key="13">
    <source>
        <dbReference type="EMBL" id="KAG7396721.1"/>
    </source>
</evidence>
<dbReference type="PANTHER" id="PTHR23289">
    <property type="entry name" value="CYTOCHROME C OXIDASE ASSEMBLY PROTEIN COX15"/>
    <property type="match status" value="1"/>
</dbReference>
<feature type="transmembrane region" description="Helical" evidence="12">
    <location>
        <begin position="274"/>
        <end position="295"/>
    </location>
</feature>
<proteinExistence type="predicted"/>
<comment type="cofactor">
    <cofactor evidence="1">
        <name>heme b</name>
        <dbReference type="ChEBI" id="CHEBI:60344"/>
    </cofactor>
</comment>
<comment type="caution">
    <text evidence="13">The sequence shown here is derived from an EMBL/GenBank/DDBJ whole genome shotgun (WGS) entry which is preliminary data.</text>
</comment>
<keyword evidence="9 12" id="KW-0472">Membrane</keyword>
<evidence type="ECO:0000256" key="12">
    <source>
        <dbReference type="SAM" id="Phobius"/>
    </source>
</evidence>
<evidence type="ECO:0000256" key="3">
    <source>
        <dbReference type="ARBA" id="ARBA00022692"/>
    </source>
</evidence>
<dbReference type="Proteomes" id="UP000693981">
    <property type="component" value="Unassembled WGS sequence"/>
</dbReference>
<evidence type="ECO:0000256" key="2">
    <source>
        <dbReference type="ARBA" id="ARBA00004141"/>
    </source>
</evidence>
<comment type="subcellular location">
    <subcellularLocation>
        <location evidence="2">Membrane</location>
        <topology evidence="2">Multi-pass membrane protein</topology>
    </subcellularLocation>
</comment>
<evidence type="ECO:0000256" key="6">
    <source>
        <dbReference type="ARBA" id="ARBA00023002"/>
    </source>
</evidence>
<evidence type="ECO:0000256" key="9">
    <source>
        <dbReference type="ARBA" id="ARBA00023136"/>
    </source>
</evidence>
<dbReference type="PANTHER" id="PTHR23289:SF2">
    <property type="entry name" value="CYTOCHROME C OXIDASE ASSEMBLY PROTEIN COX15 HOMOLOG"/>
    <property type="match status" value="1"/>
</dbReference>
<comment type="catalytic activity">
    <reaction evidence="11">
        <text>Fe(II)-heme o + 2 A + H2O = Fe(II)-heme a + 2 AH2</text>
        <dbReference type="Rhea" id="RHEA:63388"/>
        <dbReference type="ChEBI" id="CHEBI:13193"/>
        <dbReference type="ChEBI" id="CHEBI:15377"/>
        <dbReference type="ChEBI" id="CHEBI:17499"/>
        <dbReference type="ChEBI" id="CHEBI:60530"/>
        <dbReference type="ChEBI" id="CHEBI:61715"/>
        <dbReference type="EC" id="1.17.99.9"/>
    </reaction>
    <physiologicalReaction direction="left-to-right" evidence="11">
        <dbReference type="Rhea" id="RHEA:63389"/>
    </physiologicalReaction>
</comment>
<feature type="transmembrane region" description="Helical" evidence="12">
    <location>
        <begin position="301"/>
        <end position="323"/>
    </location>
</feature>
<protein>
    <submittedName>
        <fullName evidence="13">Cytochrome c oxidase assembly protein cox15</fullName>
    </submittedName>
</protein>
<keyword evidence="14" id="KW-1185">Reference proteome</keyword>
<dbReference type="GO" id="GO:0046872">
    <property type="term" value="F:metal ion binding"/>
    <property type="evidence" value="ECO:0007669"/>
    <property type="project" value="UniProtKB-KW"/>
</dbReference>
<evidence type="ECO:0000256" key="7">
    <source>
        <dbReference type="ARBA" id="ARBA00023004"/>
    </source>
</evidence>
<evidence type="ECO:0000256" key="5">
    <source>
        <dbReference type="ARBA" id="ARBA00022989"/>
    </source>
</evidence>
<keyword evidence="7" id="KW-0408">Iron</keyword>
<evidence type="ECO:0000256" key="1">
    <source>
        <dbReference type="ARBA" id="ARBA00001970"/>
    </source>
</evidence>
<evidence type="ECO:0000256" key="11">
    <source>
        <dbReference type="ARBA" id="ARBA00048044"/>
    </source>
</evidence>
<keyword evidence="5 12" id="KW-1133">Transmembrane helix</keyword>
<dbReference type="OrthoDB" id="1726137at2759"/>
<dbReference type="InterPro" id="IPR003780">
    <property type="entry name" value="COX15/CtaA_fam"/>
</dbReference>
<feature type="transmembrane region" description="Helical" evidence="12">
    <location>
        <begin position="54"/>
        <end position="72"/>
    </location>
</feature>
<evidence type="ECO:0000256" key="8">
    <source>
        <dbReference type="ARBA" id="ARBA00023133"/>
    </source>
</evidence>
<accession>A0A8T1WU56</accession>
<organism evidence="13 14">
    <name type="scientific">Phytophthora boehmeriae</name>
    <dbReference type="NCBI Taxonomy" id="109152"/>
    <lineage>
        <taxon>Eukaryota</taxon>
        <taxon>Sar</taxon>
        <taxon>Stramenopiles</taxon>
        <taxon>Oomycota</taxon>
        <taxon>Peronosporomycetes</taxon>
        <taxon>Peronosporales</taxon>
        <taxon>Peronosporaceae</taxon>
        <taxon>Phytophthora</taxon>
    </lineage>
</organism>
<keyword evidence="4" id="KW-0479">Metal-binding</keyword>
<gene>
    <name evidence="13" type="primary">COX15_1</name>
    <name evidence="13" type="ORF">PHYBOEH_001889</name>
</gene>
<keyword evidence="6" id="KW-0560">Oxidoreductase</keyword>
<keyword evidence="8" id="KW-0350">Heme biosynthesis</keyword>
<feature type="transmembrane region" description="Helical" evidence="12">
    <location>
        <begin position="234"/>
        <end position="254"/>
    </location>
</feature>
<feature type="transmembrane region" description="Helical" evidence="12">
    <location>
        <begin position="136"/>
        <end position="157"/>
    </location>
</feature>
<dbReference type="AlphaFoldDB" id="A0A8T1WU56"/>
<dbReference type="GO" id="GO:0120547">
    <property type="term" value="F:heme A synthase activity"/>
    <property type="evidence" value="ECO:0007669"/>
    <property type="project" value="UniProtKB-EC"/>
</dbReference>
<name>A0A8T1WU56_9STRA</name>
<dbReference type="Pfam" id="PF02628">
    <property type="entry name" value="COX15-CtaA"/>
    <property type="match status" value="1"/>
</dbReference>
<dbReference type="GO" id="GO:0006784">
    <property type="term" value="P:heme A biosynthetic process"/>
    <property type="evidence" value="ECO:0007669"/>
    <property type="project" value="InterPro"/>
</dbReference>